<sequence length="111" mass="12228">MRGVERGKQVADSRENTCRTGSGVQLLVQEAVHSIIHNVPAVMENVEDEQLKPKLSGIQEEEAKRSNTINSESPLGREMPLKSREPGTPGNHPKMVGGTGPKFRILIFLQE</sequence>
<evidence type="ECO:0000313" key="3">
    <source>
        <dbReference type="Proteomes" id="UP000762676"/>
    </source>
</evidence>
<gene>
    <name evidence="2" type="ORF">ElyMa_005711300</name>
</gene>
<feature type="region of interest" description="Disordered" evidence="1">
    <location>
        <begin position="1"/>
        <end position="21"/>
    </location>
</feature>
<dbReference type="Proteomes" id="UP000762676">
    <property type="component" value="Unassembled WGS sequence"/>
</dbReference>
<feature type="region of interest" description="Disordered" evidence="1">
    <location>
        <begin position="55"/>
        <end position="99"/>
    </location>
</feature>
<keyword evidence="3" id="KW-1185">Reference proteome</keyword>
<name>A0AAV4FHV2_9GAST</name>
<proteinExistence type="predicted"/>
<protein>
    <submittedName>
        <fullName evidence="2">Uncharacterized protein</fullName>
    </submittedName>
</protein>
<organism evidence="2 3">
    <name type="scientific">Elysia marginata</name>
    <dbReference type="NCBI Taxonomy" id="1093978"/>
    <lineage>
        <taxon>Eukaryota</taxon>
        <taxon>Metazoa</taxon>
        <taxon>Spiralia</taxon>
        <taxon>Lophotrochozoa</taxon>
        <taxon>Mollusca</taxon>
        <taxon>Gastropoda</taxon>
        <taxon>Heterobranchia</taxon>
        <taxon>Euthyneura</taxon>
        <taxon>Panpulmonata</taxon>
        <taxon>Sacoglossa</taxon>
        <taxon>Placobranchoidea</taxon>
        <taxon>Plakobranchidae</taxon>
        <taxon>Elysia</taxon>
    </lineage>
</organism>
<accession>A0AAV4FHV2</accession>
<comment type="caution">
    <text evidence="2">The sequence shown here is derived from an EMBL/GenBank/DDBJ whole genome shotgun (WGS) entry which is preliminary data.</text>
</comment>
<evidence type="ECO:0000313" key="2">
    <source>
        <dbReference type="EMBL" id="GFR72634.1"/>
    </source>
</evidence>
<feature type="compositionally biased region" description="Basic and acidic residues" evidence="1">
    <location>
        <begin position="1"/>
        <end position="17"/>
    </location>
</feature>
<reference evidence="2 3" key="1">
    <citation type="journal article" date="2021" name="Elife">
        <title>Chloroplast acquisition without the gene transfer in kleptoplastic sea slugs, Plakobranchus ocellatus.</title>
        <authorList>
            <person name="Maeda T."/>
            <person name="Takahashi S."/>
            <person name="Yoshida T."/>
            <person name="Shimamura S."/>
            <person name="Takaki Y."/>
            <person name="Nagai Y."/>
            <person name="Toyoda A."/>
            <person name="Suzuki Y."/>
            <person name="Arimoto A."/>
            <person name="Ishii H."/>
            <person name="Satoh N."/>
            <person name="Nishiyama T."/>
            <person name="Hasebe M."/>
            <person name="Maruyama T."/>
            <person name="Minagawa J."/>
            <person name="Obokata J."/>
            <person name="Shigenobu S."/>
        </authorList>
    </citation>
    <scope>NUCLEOTIDE SEQUENCE [LARGE SCALE GENOMIC DNA]</scope>
</reference>
<dbReference type="EMBL" id="BMAT01011423">
    <property type="protein sequence ID" value="GFR72634.1"/>
    <property type="molecule type" value="Genomic_DNA"/>
</dbReference>
<dbReference type="AlphaFoldDB" id="A0AAV4FHV2"/>
<evidence type="ECO:0000256" key="1">
    <source>
        <dbReference type="SAM" id="MobiDB-lite"/>
    </source>
</evidence>